<reference evidence="1" key="1">
    <citation type="submission" date="2019-03" db="EMBL/GenBank/DDBJ databases">
        <title>Single cell metagenomics reveals metabolic interactions within the superorganism composed of flagellate Streblomastix strix and complex community of Bacteroidetes bacteria on its surface.</title>
        <authorList>
            <person name="Treitli S.C."/>
            <person name="Kolisko M."/>
            <person name="Husnik F."/>
            <person name="Keeling P."/>
            <person name="Hampl V."/>
        </authorList>
    </citation>
    <scope>NUCLEOTIDE SEQUENCE</scope>
    <source>
        <strain evidence="1">STM</strain>
    </source>
</reference>
<proteinExistence type="predicted"/>
<dbReference type="AlphaFoldDB" id="A0A5J4PA83"/>
<accession>A0A5J4PA83</accession>
<organism evidence="1">
    <name type="scientific">termite gut metagenome</name>
    <dbReference type="NCBI Taxonomy" id="433724"/>
    <lineage>
        <taxon>unclassified sequences</taxon>
        <taxon>metagenomes</taxon>
        <taxon>organismal metagenomes</taxon>
    </lineage>
</organism>
<gene>
    <name evidence="1" type="ORF">EZS27_042466</name>
</gene>
<name>A0A5J4PA83_9ZZZZ</name>
<comment type="caution">
    <text evidence="1">The sequence shown here is derived from an EMBL/GenBank/DDBJ whole genome shotgun (WGS) entry which is preliminary data.</text>
</comment>
<feature type="non-terminal residue" evidence="1">
    <location>
        <position position="35"/>
    </location>
</feature>
<dbReference type="EMBL" id="SNRY01010347">
    <property type="protein sequence ID" value="KAA6305880.1"/>
    <property type="molecule type" value="Genomic_DNA"/>
</dbReference>
<protein>
    <submittedName>
        <fullName evidence="1">Uncharacterized protein</fullName>
    </submittedName>
</protein>
<sequence length="35" mass="3991">MNKIPTREKTIDIKNLAIGYSSKRNKKIVAENMNA</sequence>
<evidence type="ECO:0000313" key="1">
    <source>
        <dbReference type="EMBL" id="KAA6305880.1"/>
    </source>
</evidence>